<evidence type="ECO:0000256" key="1">
    <source>
        <dbReference type="SAM" id="MobiDB-lite"/>
    </source>
</evidence>
<feature type="domain" description="Protein kinase" evidence="2">
    <location>
        <begin position="533"/>
        <end position="823"/>
    </location>
</feature>
<dbReference type="InterPro" id="IPR011009">
    <property type="entry name" value="Kinase-like_dom_sf"/>
</dbReference>
<keyword evidence="4" id="KW-1185">Reference proteome</keyword>
<dbReference type="InterPro" id="IPR040976">
    <property type="entry name" value="Pkinase_fungal"/>
</dbReference>
<dbReference type="Proteomes" id="UP001142393">
    <property type="component" value="Unassembled WGS sequence"/>
</dbReference>
<keyword evidence="3" id="KW-0418">Kinase</keyword>
<organism evidence="3 4">
    <name type="scientific">Lentinula detonsa</name>
    <dbReference type="NCBI Taxonomy" id="2804962"/>
    <lineage>
        <taxon>Eukaryota</taxon>
        <taxon>Fungi</taxon>
        <taxon>Dikarya</taxon>
        <taxon>Basidiomycota</taxon>
        <taxon>Agaricomycotina</taxon>
        <taxon>Agaricomycetes</taxon>
        <taxon>Agaricomycetidae</taxon>
        <taxon>Agaricales</taxon>
        <taxon>Marasmiineae</taxon>
        <taxon>Omphalotaceae</taxon>
        <taxon>Lentinula</taxon>
    </lineage>
</organism>
<feature type="region of interest" description="Disordered" evidence="1">
    <location>
        <begin position="1"/>
        <end position="42"/>
    </location>
</feature>
<name>A0A9W8P6R9_9AGAR</name>
<dbReference type="InterPro" id="IPR008266">
    <property type="entry name" value="Tyr_kinase_AS"/>
</dbReference>
<dbReference type="PANTHER" id="PTHR38248:SF2">
    <property type="entry name" value="FUNK1 11"/>
    <property type="match status" value="1"/>
</dbReference>
<evidence type="ECO:0000313" key="3">
    <source>
        <dbReference type="EMBL" id="KAJ3748080.1"/>
    </source>
</evidence>
<dbReference type="AlphaFoldDB" id="A0A9W8P6R9"/>
<dbReference type="PROSITE" id="PS00109">
    <property type="entry name" value="PROTEIN_KINASE_TYR"/>
    <property type="match status" value="1"/>
</dbReference>
<dbReference type="Gene3D" id="1.10.510.10">
    <property type="entry name" value="Transferase(Phosphotransferase) domain 1"/>
    <property type="match status" value="1"/>
</dbReference>
<protein>
    <submittedName>
        <fullName evidence="3">Protein kinase</fullName>
    </submittedName>
</protein>
<dbReference type="SUPFAM" id="SSF56112">
    <property type="entry name" value="Protein kinase-like (PK-like)"/>
    <property type="match status" value="1"/>
</dbReference>
<dbReference type="GO" id="GO:0004672">
    <property type="term" value="F:protein kinase activity"/>
    <property type="evidence" value="ECO:0007669"/>
    <property type="project" value="InterPro"/>
</dbReference>
<feature type="compositionally biased region" description="Polar residues" evidence="1">
    <location>
        <begin position="335"/>
        <end position="345"/>
    </location>
</feature>
<evidence type="ECO:0000313" key="4">
    <source>
        <dbReference type="Proteomes" id="UP001142393"/>
    </source>
</evidence>
<keyword evidence="3" id="KW-0808">Transferase</keyword>
<feature type="compositionally biased region" description="Polar residues" evidence="1">
    <location>
        <begin position="252"/>
        <end position="265"/>
    </location>
</feature>
<feature type="region of interest" description="Disordered" evidence="1">
    <location>
        <begin position="223"/>
        <end position="306"/>
    </location>
</feature>
<feature type="region of interest" description="Disordered" evidence="1">
    <location>
        <begin position="324"/>
        <end position="381"/>
    </location>
</feature>
<comment type="caution">
    <text evidence="3">The sequence shown here is derived from an EMBL/GenBank/DDBJ whole genome shotgun (WGS) entry which is preliminary data.</text>
</comment>
<dbReference type="PANTHER" id="PTHR38248">
    <property type="entry name" value="FUNK1 6"/>
    <property type="match status" value="1"/>
</dbReference>
<dbReference type="Pfam" id="PF17667">
    <property type="entry name" value="Pkinase_fungal"/>
    <property type="match status" value="1"/>
</dbReference>
<dbReference type="SMART" id="SM00220">
    <property type="entry name" value="S_TKc"/>
    <property type="match status" value="1"/>
</dbReference>
<sequence length="892" mass="100773">MEPSPENGPDIPIPKTPAQKQRTYGPPVVKSTPQSNTYGAHAKDEVPQRASVLNTFLEDDVNDRVVLTLDDFATVILDLPSDWEVKENFDLPPESKAVKDAFEAYLKVAEGVPTGQGKRTGARERVLYQPLANLLNTLRNGTGLVDNGIDEKMFYVQDPRPVLGSLLARKPDLGGIYMQLLQLAENKKLSTYLAKKKIVGVFWGVLLFFVEIKHRNGNFIGLSVSKGAGTGKPKNGSSRPVESPRESREASQIASNFSHSNPSRNKSNKRKGMEDVIELTDEVIRPSKKAKSQSTNDPPRRSARLANVPVSTCVEACTSSSSSFGLQSLSREQSRALSSTQTFPQSDIPPPSTTTSTSSGREDVAGVTIHQSGGKDKTVEVETSRFYEKKAEEELKEEENLTPTQGQRLTRIQCASYAKEMLSNGFIRNHAIGITADTDVFRFHYYDRSKVVESEAFRIVNEEWKKLFMAMVCQLNQLSSDNLGFIPNLHLDDFDYLRDPEQFAQDFKHNPEGLVGAKYRFKCSDGYTRIFVIKRVLYRAEGIIGRASVVVEVECVCTESGCQWHGERKVIKISFPSRSRPPEDALIREARSKAESTGDLWALDHLPQIIDSITITYDESTVQGRLKAHLKEKYEERVMRVTILEKLHPLTELEDPRDFAQVFYDILQIHQWLYECAGILHRDLSSGNIMFRRKDGKIYGVLNDFDLSSHVQDMGNGSTSNQRTGTRPFMSPDLLDPDWEGGHLYRHDLESLFFIMLCLACRYKAPGIPATEPRPYAQWFSGTDQQVCDNKIAFLTKSSTKSPPIQHYFASFEQWLLGIHIQLRYGYKLRPIYPLGESSQLGVQSAYEYEGDPDFDWNTLNKRASYTMMRSIMSSFQGKSLETRWANWNRDH</sequence>
<reference evidence="3 4" key="1">
    <citation type="journal article" date="2023" name="Proc. Natl. Acad. Sci. U.S.A.">
        <title>A global phylogenomic analysis of the shiitake genus Lentinula.</title>
        <authorList>
            <person name="Sierra-Patev S."/>
            <person name="Min B."/>
            <person name="Naranjo-Ortiz M."/>
            <person name="Looney B."/>
            <person name="Konkel Z."/>
            <person name="Slot J.C."/>
            <person name="Sakamoto Y."/>
            <person name="Steenwyk J.L."/>
            <person name="Rokas A."/>
            <person name="Carro J."/>
            <person name="Camarero S."/>
            <person name="Ferreira P."/>
            <person name="Molpeceres G."/>
            <person name="Ruiz-Duenas F.J."/>
            <person name="Serrano A."/>
            <person name="Henrissat B."/>
            <person name="Drula E."/>
            <person name="Hughes K.W."/>
            <person name="Mata J.L."/>
            <person name="Ishikawa N.K."/>
            <person name="Vargas-Isla R."/>
            <person name="Ushijima S."/>
            <person name="Smith C.A."/>
            <person name="Donoghue J."/>
            <person name="Ahrendt S."/>
            <person name="Andreopoulos W."/>
            <person name="He G."/>
            <person name="LaButti K."/>
            <person name="Lipzen A."/>
            <person name="Ng V."/>
            <person name="Riley R."/>
            <person name="Sandor L."/>
            <person name="Barry K."/>
            <person name="Martinez A.T."/>
            <person name="Xiao Y."/>
            <person name="Gibbons J.G."/>
            <person name="Terashima K."/>
            <person name="Grigoriev I.V."/>
            <person name="Hibbett D."/>
        </authorList>
    </citation>
    <scope>NUCLEOTIDE SEQUENCE [LARGE SCALE GENOMIC DNA]</scope>
    <source>
        <strain evidence="3 4">TFB7810</strain>
    </source>
</reference>
<accession>A0A9W8P6R9</accession>
<dbReference type="EMBL" id="JANVFU010000003">
    <property type="protein sequence ID" value="KAJ3748080.1"/>
    <property type="molecule type" value="Genomic_DNA"/>
</dbReference>
<gene>
    <name evidence="3" type="ORF">DFH05DRAFT_1555891</name>
</gene>
<proteinExistence type="predicted"/>
<evidence type="ECO:0000259" key="2">
    <source>
        <dbReference type="PROSITE" id="PS50011"/>
    </source>
</evidence>
<dbReference type="GO" id="GO:0005524">
    <property type="term" value="F:ATP binding"/>
    <property type="evidence" value="ECO:0007669"/>
    <property type="project" value="InterPro"/>
</dbReference>
<dbReference type="PROSITE" id="PS50011">
    <property type="entry name" value="PROTEIN_KINASE_DOM"/>
    <property type="match status" value="1"/>
</dbReference>
<dbReference type="InterPro" id="IPR000719">
    <property type="entry name" value="Prot_kinase_dom"/>
</dbReference>